<dbReference type="STRING" id="529704.SAMN02927913_3499"/>
<feature type="transmembrane region" description="Helical" evidence="9">
    <location>
        <begin position="149"/>
        <end position="172"/>
    </location>
</feature>
<organism evidence="11 12">
    <name type="scientific">Frateuria terrea</name>
    <dbReference type="NCBI Taxonomy" id="529704"/>
    <lineage>
        <taxon>Bacteria</taxon>
        <taxon>Pseudomonadati</taxon>
        <taxon>Pseudomonadota</taxon>
        <taxon>Gammaproteobacteria</taxon>
        <taxon>Lysobacterales</taxon>
        <taxon>Rhodanobacteraceae</taxon>
        <taxon>Frateuria</taxon>
    </lineage>
</organism>
<protein>
    <submittedName>
        <fullName evidence="11">Di-and tricarboxylate transporter</fullName>
    </submittedName>
</protein>
<evidence type="ECO:0000313" key="11">
    <source>
        <dbReference type="EMBL" id="SEJ45612.1"/>
    </source>
</evidence>
<dbReference type="PANTHER" id="PTHR43652:SF2">
    <property type="entry name" value="BASIC AMINO ACID ANTIPORTER YFCC-RELATED"/>
    <property type="match status" value="1"/>
</dbReference>
<dbReference type="GO" id="GO:0015105">
    <property type="term" value="F:arsenite transmembrane transporter activity"/>
    <property type="evidence" value="ECO:0007669"/>
    <property type="project" value="InterPro"/>
</dbReference>
<dbReference type="GO" id="GO:0008324">
    <property type="term" value="F:monoatomic cation transmembrane transporter activity"/>
    <property type="evidence" value="ECO:0007669"/>
    <property type="project" value="InterPro"/>
</dbReference>
<evidence type="ECO:0000256" key="7">
    <source>
        <dbReference type="ARBA" id="ARBA00022989"/>
    </source>
</evidence>
<evidence type="ECO:0000256" key="1">
    <source>
        <dbReference type="ARBA" id="ARBA00004651"/>
    </source>
</evidence>
<comment type="subcellular location">
    <subcellularLocation>
        <location evidence="1">Cell membrane</location>
        <topology evidence="1">Multi-pass membrane protein</topology>
    </subcellularLocation>
</comment>
<evidence type="ECO:0000256" key="9">
    <source>
        <dbReference type="SAM" id="Phobius"/>
    </source>
</evidence>
<feature type="transmembrane region" description="Helical" evidence="9">
    <location>
        <begin position="235"/>
        <end position="257"/>
    </location>
</feature>
<evidence type="ECO:0000256" key="5">
    <source>
        <dbReference type="ARBA" id="ARBA00022692"/>
    </source>
</evidence>
<accession>A0A1H6Z7K0</accession>
<reference evidence="11 12" key="1">
    <citation type="submission" date="2016-10" db="EMBL/GenBank/DDBJ databases">
        <authorList>
            <person name="de Groot N.N."/>
        </authorList>
    </citation>
    <scope>NUCLEOTIDE SEQUENCE [LARGE SCALE GENOMIC DNA]</scope>
    <source>
        <strain evidence="11 12">DSM 26515</strain>
    </source>
</reference>
<dbReference type="Pfam" id="PF03600">
    <property type="entry name" value="CitMHS"/>
    <property type="match status" value="1"/>
</dbReference>
<dbReference type="InterPro" id="IPR000802">
    <property type="entry name" value="Arsenical_pump_ArsB"/>
</dbReference>
<feature type="transmembrane region" description="Helical" evidence="9">
    <location>
        <begin position="494"/>
        <end position="511"/>
    </location>
</feature>
<dbReference type="PANTHER" id="PTHR43652">
    <property type="entry name" value="BASIC AMINO ACID ANTIPORTER YFCC-RELATED"/>
    <property type="match status" value="1"/>
</dbReference>
<dbReference type="GO" id="GO:0005886">
    <property type="term" value="C:plasma membrane"/>
    <property type="evidence" value="ECO:0007669"/>
    <property type="project" value="UniProtKB-SubCell"/>
</dbReference>
<evidence type="ECO:0000259" key="10">
    <source>
        <dbReference type="PROSITE" id="PS51202"/>
    </source>
</evidence>
<dbReference type="InterPro" id="IPR006037">
    <property type="entry name" value="RCK_C"/>
</dbReference>
<sequence>MCHRASPWFTSHCNVPLILAGKQGRARPREASTAQSHPLPPPALPGRSLVALALTPEMILVLGLVGFTMLMLVLEWIRADMVALLVVVVIGLTGLIPSDRVFNGFAGNAVIAIIAIMIMGAGLDRAGVLSLTASFVMRMARGKESRLGVVINSVTSLFSAVIPSQALAALMIPVTSRLSARTGVPISRLLLPMGFCILTATNTTLIANSPLIVLNDLIASANANLPPGAHTIPKFGLFSVTPVGLVLALLGIGYFWLFARKLLPEREDERLKVTPGRTESYFAETYGIGGETAELTVTAESPLVGMSIGEVEQLHGAPLILAIKSGNDARMAPPVDYVIWVGSVLGVLAPREEISRFANNQLCKVSPRMRQLGELFNPTRAGISEAVLPPSSRFLKQSVGDLRLRKRYGISVLAVNRGDQVFRDDVRGVSLRAGDTLVLHSSWRDLALATEDKDLVVVTDIPKEEQRPGKIWQAVGFFLLAKCLALFTHLDLSVAMMTGAIGMLLTGVLNMDEAYKAVNWKTIFVTACLIPLGWSMDATGTAAWLAQEVLNHLGGASPWILQTCLAVLTLLFSQVMSNVGATVMMVPIAISVAVATGGNPSAYALIVAVSSSNTFLLSSGHPALMMVAGPGGYRGKDFLRVGVPLTLAMLVATLVMINLLFR</sequence>
<keyword evidence="7 9" id="KW-1133">Transmembrane helix</keyword>
<dbReference type="PRINTS" id="PR00758">
    <property type="entry name" value="ARSENICPUMP"/>
</dbReference>
<feature type="domain" description="RCK C-terminal" evidence="10">
    <location>
        <begin position="370"/>
        <end position="455"/>
    </location>
</feature>
<feature type="transmembrane region" description="Helical" evidence="9">
    <location>
        <begin position="49"/>
        <end position="74"/>
    </location>
</feature>
<feature type="transmembrane region" description="Helical" evidence="9">
    <location>
        <begin position="81"/>
        <end position="98"/>
    </location>
</feature>
<feature type="transmembrane region" description="Helical" evidence="9">
    <location>
        <begin position="523"/>
        <end position="546"/>
    </location>
</feature>
<feature type="transmembrane region" description="Helical" evidence="9">
    <location>
        <begin position="552"/>
        <end position="572"/>
    </location>
</feature>
<name>A0A1H6Z7K0_9GAMM</name>
<feature type="domain" description="RCK C-terminal" evidence="10">
    <location>
        <begin position="280"/>
        <end position="363"/>
    </location>
</feature>
<dbReference type="AlphaFoldDB" id="A0A1H6Z7K0"/>
<dbReference type="Pfam" id="PF02080">
    <property type="entry name" value="TrkA_C"/>
    <property type="match status" value="2"/>
</dbReference>
<evidence type="ECO:0000256" key="3">
    <source>
        <dbReference type="ARBA" id="ARBA00022448"/>
    </source>
</evidence>
<dbReference type="Gene3D" id="3.30.70.1450">
    <property type="entry name" value="Regulator of K+ conductance, C-terminal domain"/>
    <property type="match status" value="2"/>
</dbReference>
<dbReference type="EMBL" id="FNYC01000008">
    <property type="protein sequence ID" value="SEJ45612.1"/>
    <property type="molecule type" value="Genomic_DNA"/>
</dbReference>
<feature type="transmembrane region" description="Helical" evidence="9">
    <location>
        <begin position="638"/>
        <end position="661"/>
    </location>
</feature>
<keyword evidence="12" id="KW-1185">Reference proteome</keyword>
<evidence type="ECO:0000256" key="4">
    <source>
        <dbReference type="ARBA" id="ARBA00022475"/>
    </source>
</evidence>
<feature type="transmembrane region" description="Helical" evidence="9">
    <location>
        <begin position="110"/>
        <end position="137"/>
    </location>
</feature>
<dbReference type="InterPro" id="IPR004680">
    <property type="entry name" value="Cit_transptr-like_dom"/>
</dbReference>
<keyword evidence="5 9" id="KW-0812">Transmembrane</keyword>
<keyword evidence="3" id="KW-0813">Transport</keyword>
<dbReference type="InterPro" id="IPR051679">
    <property type="entry name" value="DASS-Related_Transporters"/>
</dbReference>
<dbReference type="GO" id="GO:0006813">
    <property type="term" value="P:potassium ion transport"/>
    <property type="evidence" value="ECO:0007669"/>
    <property type="project" value="InterPro"/>
</dbReference>
<gene>
    <name evidence="11" type="ORF">SAMN04487997_3443</name>
</gene>
<keyword evidence="6" id="KW-0677">Repeat</keyword>
<proteinExistence type="inferred from homology"/>
<keyword evidence="8 9" id="KW-0472">Membrane</keyword>
<keyword evidence="4" id="KW-1003">Cell membrane</keyword>
<dbReference type="PROSITE" id="PS51202">
    <property type="entry name" value="RCK_C"/>
    <property type="match status" value="2"/>
</dbReference>
<dbReference type="Proteomes" id="UP000199420">
    <property type="component" value="Unassembled WGS sequence"/>
</dbReference>
<comment type="similarity">
    <text evidence="2">Belongs to the CitM (TC 2.A.11) transporter family.</text>
</comment>
<dbReference type="InterPro" id="IPR036721">
    <property type="entry name" value="RCK_C_sf"/>
</dbReference>
<dbReference type="SUPFAM" id="SSF116726">
    <property type="entry name" value="TrkA C-terminal domain-like"/>
    <property type="match status" value="2"/>
</dbReference>
<evidence type="ECO:0000256" key="8">
    <source>
        <dbReference type="ARBA" id="ARBA00023136"/>
    </source>
</evidence>
<evidence type="ECO:0000256" key="2">
    <source>
        <dbReference type="ARBA" id="ARBA00009843"/>
    </source>
</evidence>
<evidence type="ECO:0000313" key="12">
    <source>
        <dbReference type="Proteomes" id="UP000199420"/>
    </source>
</evidence>
<evidence type="ECO:0000256" key="6">
    <source>
        <dbReference type="ARBA" id="ARBA00022737"/>
    </source>
</evidence>